<feature type="domain" description="DNA/RNA-binding protein Alba-like" evidence="2">
    <location>
        <begin position="3"/>
        <end position="59"/>
    </location>
</feature>
<accession>A0AAV1D7I4</accession>
<dbReference type="GO" id="GO:0003676">
    <property type="term" value="F:nucleic acid binding"/>
    <property type="evidence" value="ECO:0007669"/>
    <property type="project" value="InterPro"/>
</dbReference>
<sequence>MDVLKISANGKVRKYVAFAIDFFKCNCSLRIQAMGIVIPKTVVIGELLKCQLKGLQQTVSTALTSGVSTIIINLSLVPPQDTENQHRGCRKKHNRRKKRHGQSFSHNEVDIAPRERMEWRQIPSPMSSRDPIGTAISGLVPKPLATTPIAHSHSEPVCLMEYTVVITTLTLEDKSSIKEEEGQSINTAGVGQNVLLKGNSTSIIYEADAHNWWQEKRKAEADVVEEIRLGKKRMLKHIWMPGRVYTDAFAWAGRGNTGDSKVAFSAAAFSSSYITPEKGGVTTGDSKGANSAATFSSPIDYSGNR</sequence>
<dbReference type="Proteomes" id="UP001161247">
    <property type="component" value="Chromosome 4"/>
</dbReference>
<dbReference type="AlphaFoldDB" id="A0AAV1D7I4"/>
<dbReference type="EMBL" id="OX459121">
    <property type="protein sequence ID" value="CAI9102838.1"/>
    <property type="molecule type" value="Genomic_DNA"/>
</dbReference>
<dbReference type="InterPro" id="IPR002775">
    <property type="entry name" value="DNA/RNA-bd_Alba-like"/>
</dbReference>
<evidence type="ECO:0000313" key="3">
    <source>
        <dbReference type="EMBL" id="CAI9102838.1"/>
    </source>
</evidence>
<evidence type="ECO:0000259" key="2">
    <source>
        <dbReference type="Pfam" id="PF01918"/>
    </source>
</evidence>
<gene>
    <name evidence="3" type="ORF">OLC1_LOCUS12122</name>
</gene>
<organism evidence="3 4">
    <name type="scientific">Oldenlandia corymbosa var. corymbosa</name>
    <dbReference type="NCBI Taxonomy" id="529605"/>
    <lineage>
        <taxon>Eukaryota</taxon>
        <taxon>Viridiplantae</taxon>
        <taxon>Streptophyta</taxon>
        <taxon>Embryophyta</taxon>
        <taxon>Tracheophyta</taxon>
        <taxon>Spermatophyta</taxon>
        <taxon>Magnoliopsida</taxon>
        <taxon>eudicotyledons</taxon>
        <taxon>Gunneridae</taxon>
        <taxon>Pentapetalae</taxon>
        <taxon>asterids</taxon>
        <taxon>lamiids</taxon>
        <taxon>Gentianales</taxon>
        <taxon>Rubiaceae</taxon>
        <taxon>Rubioideae</taxon>
        <taxon>Spermacoceae</taxon>
        <taxon>Hedyotis-Oldenlandia complex</taxon>
        <taxon>Oldenlandia</taxon>
    </lineage>
</organism>
<feature type="region of interest" description="Disordered" evidence="1">
    <location>
        <begin position="82"/>
        <end position="107"/>
    </location>
</feature>
<proteinExistence type="predicted"/>
<keyword evidence="4" id="KW-1185">Reference proteome</keyword>
<feature type="compositionally biased region" description="Polar residues" evidence="1">
    <location>
        <begin position="283"/>
        <end position="305"/>
    </location>
</feature>
<evidence type="ECO:0000256" key="1">
    <source>
        <dbReference type="SAM" id="MobiDB-lite"/>
    </source>
</evidence>
<feature type="region of interest" description="Disordered" evidence="1">
    <location>
        <begin position="277"/>
        <end position="305"/>
    </location>
</feature>
<evidence type="ECO:0000313" key="4">
    <source>
        <dbReference type="Proteomes" id="UP001161247"/>
    </source>
</evidence>
<feature type="compositionally biased region" description="Basic residues" evidence="1">
    <location>
        <begin position="87"/>
        <end position="101"/>
    </location>
</feature>
<reference evidence="3" key="1">
    <citation type="submission" date="2023-03" db="EMBL/GenBank/DDBJ databases">
        <authorList>
            <person name="Julca I."/>
        </authorList>
    </citation>
    <scope>NUCLEOTIDE SEQUENCE</scope>
</reference>
<name>A0AAV1D7I4_OLDCO</name>
<dbReference type="Pfam" id="PF01918">
    <property type="entry name" value="Alba"/>
    <property type="match status" value="1"/>
</dbReference>
<protein>
    <submittedName>
        <fullName evidence="3">OLC1v1001186C1</fullName>
    </submittedName>
</protein>
<dbReference type="SUPFAM" id="SSF82704">
    <property type="entry name" value="AlbA-like"/>
    <property type="match status" value="1"/>
</dbReference>
<dbReference type="InterPro" id="IPR036882">
    <property type="entry name" value="Alba-like_dom_sf"/>
</dbReference>